<evidence type="ECO:0000313" key="2">
    <source>
        <dbReference type="Proteomes" id="UP001172680"/>
    </source>
</evidence>
<reference evidence="1" key="1">
    <citation type="submission" date="2022-10" db="EMBL/GenBank/DDBJ databases">
        <title>Culturing micro-colonial fungi from biological soil crusts in the Mojave desert and describing Neophaeococcomyces mojavensis, and introducing the new genera and species Taxawa tesnikishii.</title>
        <authorList>
            <person name="Kurbessoian T."/>
            <person name="Stajich J.E."/>
        </authorList>
    </citation>
    <scope>NUCLEOTIDE SEQUENCE</scope>
    <source>
        <strain evidence="1">JES_115</strain>
    </source>
</reference>
<name>A0ACC2ZDJ7_9PEZI</name>
<sequence length="631" mass="68644">MTASTPPLPRLPTPIPSPSVDPCDELSDDLLFPSGLDLNDGDVDADKFSDNDGEAADPTKGSQQSAQGRRRSSWPLRGLPSLTNRTDTDDDADVESLTTSSGDDSPPPGLHRSNTDPYDDLRRGLSAGAFPPRFTWFSADKSPLNRRGPSKQLESHSNDCGVEHATASDLHAERVEGHETEVLQDTVETCTRGPLKRSHSTGHQATANKQATCPSLLAGLPRKSSVSSDTILLSAGTRRKSTAADTATTLTDVLALPSTTSSISDKSKSLSQKTSSISNSTVQIVESRNGVFEVVWDDSDPDESDEDQPEPSRSQFFQESESEYTRTDESTGPSLAGLHRVNSKLANWSWNDDSDDGRNRVGRCRFKPEVQVFTGELSPDSEVAHLDLHAPPSSKLPSEHPSREGSRLPAPRRPDLAIPAIEDETGHSEFTITSLEEIDEDHETGQTSLATVPGPYVDNKSGQVAANSRRRQLSNLVRRLSNLPEKDEHFKSHRDSLILSRKQFYHEVSSKHRDSVAVAKERLKRKLHRAPTAPKTIRVKPTQQVRFGGLSPIMDASPPTASAAGSYERHSVTRSIDQITGSSPTQPAPRVKFNNKSPVISESNWPLPSGAQVSPSSPPRTSLRQRITASP</sequence>
<dbReference type="Proteomes" id="UP001172680">
    <property type="component" value="Unassembled WGS sequence"/>
</dbReference>
<protein>
    <submittedName>
        <fullName evidence="1">Uncharacterized protein</fullName>
    </submittedName>
</protein>
<organism evidence="1 2">
    <name type="scientific">Coniosporium tulheliwenetii</name>
    <dbReference type="NCBI Taxonomy" id="3383036"/>
    <lineage>
        <taxon>Eukaryota</taxon>
        <taxon>Fungi</taxon>
        <taxon>Dikarya</taxon>
        <taxon>Ascomycota</taxon>
        <taxon>Pezizomycotina</taxon>
        <taxon>Dothideomycetes</taxon>
        <taxon>Dothideomycetes incertae sedis</taxon>
        <taxon>Coniosporium</taxon>
    </lineage>
</organism>
<comment type="caution">
    <text evidence="1">The sequence shown here is derived from an EMBL/GenBank/DDBJ whole genome shotgun (WGS) entry which is preliminary data.</text>
</comment>
<gene>
    <name evidence="1" type="ORF">H2199_002921</name>
</gene>
<evidence type="ECO:0000313" key="1">
    <source>
        <dbReference type="EMBL" id="KAJ9645878.1"/>
    </source>
</evidence>
<dbReference type="EMBL" id="JAPDRP010000007">
    <property type="protein sequence ID" value="KAJ9645878.1"/>
    <property type="molecule type" value="Genomic_DNA"/>
</dbReference>
<accession>A0ACC2ZDJ7</accession>
<keyword evidence="2" id="KW-1185">Reference proteome</keyword>
<proteinExistence type="predicted"/>